<evidence type="ECO:0000259" key="2">
    <source>
        <dbReference type="Pfam" id="PF01408"/>
    </source>
</evidence>
<feature type="domain" description="Gfo/Idh/MocA-like oxidoreductase N-terminal" evidence="2">
    <location>
        <begin position="2"/>
        <end position="82"/>
    </location>
</feature>
<dbReference type="GO" id="GO:0000166">
    <property type="term" value="F:nucleotide binding"/>
    <property type="evidence" value="ECO:0007669"/>
    <property type="project" value="InterPro"/>
</dbReference>
<evidence type="ECO:0000256" key="1">
    <source>
        <dbReference type="ARBA" id="ARBA00023002"/>
    </source>
</evidence>
<dbReference type="InterPro" id="IPR050463">
    <property type="entry name" value="Gfo/Idh/MocA_oxidrdct_glycsds"/>
</dbReference>
<sequence length="122" mass="12783">MGVVDVGVIGRGYITRLYSTVSPADLVAMADVSQDAARTAAAEFGVDAASSVEHLLDRDDIDAVVVAVPSGLHADVAVRARRRETLRRDRVGPQSAALRRPEPVLHQAISSGGLTSLNVLGL</sequence>
<protein>
    <submittedName>
        <fullName evidence="3">Gfo/Idh/MocA family oxidoreductase</fullName>
    </submittedName>
</protein>
<evidence type="ECO:0000313" key="3">
    <source>
        <dbReference type="EMBL" id="NED97864.1"/>
    </source>
</evidence>
<dbReference type="InterPro" id="IPR000683">
    <property type="entry name" value="Gfo/Idh/MocA-like_OxRdtase_N"/>
</dbReference>
<dbReference type="PANTHER" id="PTHR43818">
    <property type="entry name" value="BCDNA.GH03377"/>
    <property type="match status" value="1"/>
</dbReference>
<name>A0A6N9YSB3_9ACTN</name>
<evidence type="ECO:0000313" key="4">
    <source>
        <dbReference type="Proteomes" id="UP000469185"/>
    </source>
</evidence>
<dbReference type="SUPFAM" id="SSF51735">
    <property type="entry name" value="NAD(P)-binding Rossmann-fold domains"/>
    <property type="match status" value="1"/>
</dbReference>
<dbReference type="Pfam" id="PF01408">
    <property type="entry name" value="GFO_IDH_MocA"/>
    <property type="match status" value="1"/>
</dbReference>
<accession>A0A6N9YSB3</accession>
<dbReference type="Proteomes" id="UP000469185">
    <property type="component" value="Unassembled WGS sequence"/>
</dbReference>
<comment type="caution">
    <text evidence="3">The sequence shown here is derived from an EMBL/GenBank/DDBJ whole genome shotgun (WGS) entry which is preliminary data.</text>
</comment>
<gene>
    <name evidence="3" type="ORF">G1H11_21430</name>
</gene>
<dbReference type="PANTHER" id="PTHR43818:SF11">
    <property type="entry name" value="BCDNA.GH03377"/>
    <property type="match status" value="1"/>
</dbReference>
<dbReference type="RefSeq" id="WP_163820656.1">
    <property type="nucleotide sequence ID" value="NZ_JAAGOB010000014.1"/>
</dbReference>
<dbReference type="AlphaFoldDB" id="A0A6N9YSB3"/>
<dbReference type="GO" id="GO:0016491">
    <property type="term" value="F:oxidoreductase activity"/>
    <property type="evidence" value="ECO:0007669"/>
    <property type="project" value="UniProtKB-KW"/>
</dbReference>
<dbReference type="InterPro" id="IPR036291">
    <property type="entry name" value="NAD(P)-bd_dom_sf"/>
</dbReference>
<keyword evidence="4" id="KW-1185">Reference proteome</keyword>
<proteinExistence type="predicted"/>
<keyword evidence="1" id="KW-0560">Oxidoreductase</keyword>
<dbReference type="EMBL" id="JAAGOB010000014">
    <property type="protein sequence ID" value="NED97864.1"/>
    <property type="molecule type" value="Genomic_DNA"/>
</dbReference>
<organism evidence="3 4">
    <name type="scientific">Phytoactinopolyspora alkaliphila</name>
    <dbReference type="NCBI Taxonomy" id="1783498"/>
    <lineage>
        <taxon>Bacteria</taxon>
        <taxon>Bacillati</taxon>
        <taxon>Actinomycetota</taxon>
        <taxon>Actinomycetes</taxon>
        <taxon>Jiangellales</taxon>
        <taxon>Jiangellaceae</taxon>
        <taxon>Phytoactinopolyspora</taxon>
    </lineage>
</organism>
<reference evidence="3 4" key="1">
    <citation type="submission" date="2020-02" db="EMBL/GenBank/DDBJ databases">
        <authorList>
            <person name="Li X.-J."/>
            <person name="Feng X.-M."/>
        </authorList>
    </citation>
    <scope>NUCLEOTIDE SEQUENCE [LARGE SCALE GENOMIC DNA]</scope>
    <source>
        <strain evidence="3 4">CGMCC 4.7225</strain>
    </source>
</reference>
<dbReference type="Gene3D" id="3.40.50.720">
    <property type="entry name" value="NAD(P)-binding Rossmann-like Domain"/>
    <property type="match status" value="1"/>
</dbReference>